<evidence type="ECO:0000256" key="1">
    <source>
        <dbReference type="ARBA" id="ARBA00004236"/>
    </source>
</evidence>
<feature type="region of interest" description="Disordered" evidence="10">
    <location>
        <begin position="253"/>
        <end position="326"/>
    </location>
</feature>
<keyword evidence="5" id="KW-0963">Cytoplasm</keyword>
<evidence type="ECO:0000256" key="9">
    <source>
        <dbReference type="PROSITE-ProRule" id="PRU00192"/>
    </source>
</evidence>
<dbReference type="InterPro" id="IPR059031">
    <property type="entry name" value="SH3_20"/>
</dbReference>
<feature type="compositionally biased region" description="Basic and acidic residues" evidence="10">
    <location>
        <begin position="151"/>
        <end position="167"/>
    </location>
</feature>
<dbReference type="PANTHER" id="PTHR15135">
    <property type="entry name" value="STAC"/>
    <property type="match status" value="1"/>
</dbReference>
<feature type="compositionally biased region" description="Basic residues" evidence="10">
    <location>
        <begin position="300"/>
        <end position="309"/>
    </location>
</feature>
<keyword evidence="7" id="KW-0863">Zinc-finger</keyword>
<dbReference type="InterPro" id="IPR039688">
    <property type="entry name" value="STAC1/2/3"/>
</dbReference>
<dbReference type="PROSITE" id="PS50002">
    <property type="entry name" value="SH3"/>
    <property type="match status" value="1"/>
</dbReference>
<dbReference type="OrthoDB" id="6250593at2759"/>
<feature type="domain" description="SH3" evidence="11">
    <location>
        <begin position="401"/>
        <end position="460"/>
    </location>
</feature>
<gene>
    <name evidence="12" type="ORF">KP79_PYT18905</name>
</gene>
<sequence length="520" mass="56694">MPTYESERPNHQSASSKSSSSSGVKHKKVGGGHGKTRDSQLQRQASMTRDGGHEDKIRRQMHKQESKDSGIVTEMYTRPKDLPDTSSHHNKGTLSKDLASPRAESSSKDMPKEMSRSEKGGSSKARKSDSAKRSSSVKGSSKKRPGSLKHTSPESDQHARGGQHETEIDLFTSKQNGSVEDMSDKKSAASIKGMWKKAVKNLKTASESKIIKKGSFIKKKQISTESDEPEPAPSGEIDPVYSLLKCAADLPKGGPKACGIHSQCSGHHSSIRRGSPGAGGDSSGNTSKTSSPSSSASHSPKGRRKKLNARMKSFSLDTPEPSKHHLGIDEITKKKSSSFTNTCFGAGSSSPVDKYSAVNLRKKFAASAKTTSLDIEDKKRGSFVPSPKESPKAQRKQSKEVNTTVYVALYNFRGKEKDDMDLRAGWRLFIVDSSDPDWWKGKCNGKVGYFPAKYVIPLQFAQRVYQVTQPMHLTEGGNGIKLHKDQIVLQVGDEVENGMILVRSASNKQALCPVKYLNEI</sequence>
<dbReference type="GO" id="GO:0003009">
    <property type="term" value="P:skeletal muscle contraction"/>
    <property type="evidence" value="ECO:0007669"/>
    <property type="project" value="TreeGrafter"/>
</dbReference>
<keyword evidence="8" id="KW-0472">Membrane</keyword>
<evidence type="ECO:0000256" key="6">
    <source>
        <dbReference type="ARBA" id="ARBA00022737"/>
    </source>
</evidence>
<dbReference type="GO" id="GO:0008270">
    <property type="term" value="F:zinc ion binding"/>
    <property type="evidence" value="ECO:0007669"/>
    <property type="project" value="UniProtKB-KW"/>
</dbReference>
<feature type="compositionally biased region" description="Basic and acidic residues" evidence="10">
    <location>
        <begin position="77"/>
        <end position="87"/>
    </location>
</feature>
<feature type="region of interest" description="Disordered" evidence="10">
    <location>
        <begin position="1"/>
        <end position="190"/>
    </location>
</feature>
<evidence type="ECO:0000256" key="10">
    <source>
        <dbReference type="SAM" id="MobiDB-lite"/>
    </source>
</evidence>
<keyword evidence="6" id="KW-0677">Repeat</keyword>
<evidence type="ECO:0000256" key="7">
    <source>
        <dbReference type="ARBA" id="ARBA00022771"/>
    </source>
</evidence>
<dbReference type="SMART" id="SM00326">
    <property type="entry name" value="SH3"/>
    <property type="match status" value="1"/>
</dbReference>
<dbReference type="Pfam" id="PF00018">
    <property type="entry name" value="SH3_1"/>
    <property type="match status" value="1"/>
</dbReference>
<dbReference type="EMBL" id="NEDP02001154">
    <property type="protein sequence ID" value="OWF54158.1"/>
    <property type="molecule type" value="Genomic_DNA"/>
</dbReference>
<dbReference type="SUPFAM" id="SSF50044">
    <property type="entry name" value="SH3-domain"/>
    <property type="match status" value="1"/>
</dbReference>
<evidence type="ECO:0000313" key="13">
    <source>
        <dbReference type="Proteomes" id="UP000242188"/>
    </source>
</evidence>
<keyword evidence="3 9" id="KW-0728">SH3 domain</keyword>
<dbReference type="Proteomes" id="UP000242188">
    <property type="component" value="Unassembled WGS sequence"/>
</dbReference>
<dbReference type="Pfam" id="PF26085">
    <property type="entry name" value="SH3_20"/>
    <property type="match status" value="1"/>
</dbReference>
<feature type="compositionally biased region" description="Low complexity" evidence="10">
    <location>
        <begin position="283"/>
        <end position="299"/>
    </location>
</feature>
<feature type="compositionally biased region" description="Basic and acidic residues" evidence="10">
    <location>
        <begin position="105"/>
        <end position="132"/>
    </location>
</feature>
<feature type="compositionally biased region" description="Basic residues" evidence="10">
    <location>
        <begin position="211"/>
        <end position="221"/>
    </location>
</feature>
<dbReference type="PRINTS" id="PR00452">
    <property type="entry name" value="SH3DOMAIN"/>
</dbReference>
<name>A0A210QZG5_MIZYE</name>
<evidence type="ECO:0000313" key="12">
    <source>
        <dbReference type="EMBL" id="OWF54158.1"/>
    </source>
</evidence>
<evidence type="ECO:0000256" key="8">
    <source>
        <dbReference type="ARBA" id="ARBA00023136"/>
    </source>
</evidence>
<dbReference type="GO" id="GO:0005886">
    <property type="term" value="C:plasma membrane"/>
    <property type="evidence" value="ECO:0007669"/>
    <property type="project" value="UniProtKB-SubCell"/>
</dbReference>
<feature type="compositionally biased region" description="Basic and acidic residues" evidence="10">
    <location>
        <begin position="50"/>
        <end position="68"/>
    </location>
</feature>
<evidence type="ECO:0000256" key="5">
    <source>
        <dbReference type="ARBA" id="ARBA00022490"/>
    </source>
</evidence>
<dbReference type="GO" id="GO:0005737">
    <property type="term" value="C:cytoplasm"/>
    <property type="evidence" value="ECO:0007669"/>
    <property type="project" value="UniProtKB-SubCell"/>
</dbReference>
<evidence type="ECO:0000259" key="11">
    <source>
        <dbReference type="PROSITE" id="PS50002"/>
    </source>
</evidence>
<proteinExistence type="predicted"/>
<comment type="caution">
    <text evidence="12">The sequence shown here is derived from an EMBL/GenBank/DDBJ whole genome shotgun (WGS) entry which is preliminary data.</text>
</comment>
<organism evidence="12 13">
    <name type="scientific">Mizuhopecten yessoensis</name>
    <name type="common">Japanese scallop</name>
    <name type="synonym">Patinopecten yessoensis</name>
    <dbReference type="NCBI Taxonomy" id="6573"/>
    <lineage>
        <taxon>Eukaryota</taxon>
        <taxon>Metazoa</taxon>
        <taxon>Spiralia</taxon>
        <taxon>Lophotrochozoa</taxon>
        <taxon>Mollusca</taxon>
        <taxon>Bivalvia</taxon>
        <taxon>Autobranchia</taxon>
        <taxon>Pteriomorphia</taxon>
        <taxon>Pectinida</taxon>
        <taxon>Pectinoidea</taxon>
        <taxon>Pectinidae</taxon>
        <taxon>Mizuhopecten</taxon>
    </lineage>
</organism>
<evidence type="ECO:0000256" key="2">
    <source>
        <dbReference type="ARBA" id="ARBA00004496"/>
    </source>
</evidence>
<dbReference type="GO" id="GO:1903078">
    <property type="term" value="P:positive regulation of protein localization to plasma membrane"/>
    <property type="evidence" value="ECO:0007669"/>
    <property type="project" value="TreeGrafter"/>
</dbReference>
<dbReference type="PANTHER" id="PTHR15135:SF7">
    <property type="entry name" value="STAC-LIKE, ISOFORM J"/>
    <property type="match status" value="1"/>
</dbReference>
<feature type="region of interest" description="Disordered" evidence="10">
    <location>
        <begin position="202"/>
        <end position="238"/>
    </location>
</feature>
<dbReference type="InterPro" id="IPR001452">
    <property type="entry name" value="SH3_domain"/>
</dbReference>
<comment type="subcellular location">
    <subcellularLocation>
        <location evidence="1">Cell membrane</location>
    </subcellularLocation>
    <subcellularLocation>
        <location evidence="2">Cytoplasm</location>
    </subcellularLocation>
</comment>
<feature type="compositionally biased region" description="Basic and acidic residues" evidence="10">
    <location>
        <begin position="1"/>
        <end position="10"/>
    </location>
</feature>
<dbReference type="Gene3D" id="2.30.30.40">
    <property type="entry name" value="SH3 Domains"/>
    <property type="match status" value="1"/>
</dbReference>
<keyword evidence="4" id="KW-1003">Cell membrane</keyword>
<evidence type="ECO:0000256" key="4">
    <source>
        <dbReference type="ARBA" id="ARBA00022475"/>
    </source>
</evidence>
<keyword evidence="7" id="KW-0862">Zinc</keyword>
<keyword evidence="7" id="KW-0479">Metal-binding</keyword>
<dbReference type="InterPro" id="IPR036028">
    <property type="entry name" value="SH3-like_dom_sf"/>
</dbReference>
<accession>A0A210QZG5</accession>
<evidence type="ECO:0000256" key="3">
    <source>
        <dbReference type="ARBA" id="ARBA00022443"/>
    </source>
</evidence>
<reference evidence="12 13" key="1">
    <citation type="journal article" date="2017" name="Nat. Ecol. Evol.">
        <title>Scallop genome provides insights into evolution of bilaterian karyotype and development.</title>
        <authorList>
            <person name="Wang S."/>
            <person name="Zhang J."/>
            <person name="Jiao W."/>
            <person name="Li J."/>
            <person name="Xun X."/>
            <person name="Sun Y."/>
            <person name="Guo X."/>
            <person name="Huan P."/>
            <person name="Dong B."/>
            <person name="Zhang L."/>
            <person name="Hu X."/>
            <person name="Sun X."/>
            <person name="Wang J."/>
            <person name="Zhao C."/>
            <person name="Wang Y."/>
            <person name="Wang D."/>
            <person name="Huang X."/>
            <person name="Wang R."/>
            <person name="Lv J."/>
            <person name="Li Y."/>
            <person name="Zhang Z."/>
            <person name="Liu B."/>
            <person name="Lu W."/>
            <person name="Hui Y."/>
            <person name="Liang J."/>
            <person name="Zhou Z."/>
            <person name="Hou R."/>
            <person name="Li X."/>
            <person name="Liu Y."/>
            <person name="Li H."/>
            <person name="Ning X."/>
            <person name="Lin Y."/>
            <person name="Zhao L."/>
            <person name="Xing Q."/>
            <person name="Dou J."/>
            <person name="Li Y."/>
            <person name="Mao J."/>
            <person name="Guo H."/>
            <person name="Dou H."/>
            <person name="Li T."/>
            <person name="Mu C."/>
            <person name="Jiang W."/>
            <person name="Fu Q."/>
            <person name="Fu X."/>
            <person name="Miao Y."/>
            <person name="Liu J."/>
            <person name="Yu Q."/>
            <person name="Li R."/>
            <person name="Liao H."/>
            <person name="Li X."/>
            <person name="Kong Y."/>
            <person name="Jiang Z."/>
            <person name="Chourrout D."/>
            <person name="Li R."/>
            <person name="Bao Z."/>
        </authorList>
    </citation>
    <scope>NUCLEOTIDE SEQUENCE [LARGE SCALE GENOMIC DNA]</scope>
    <source>
        <strain evidence="12 13">PY_sf001</strain>
    </source>
</reference>
<protein>
    <submittedName>
        <fullName evidence="12">SH3 and cysteine-rich domain-containing protein 3</fullName>
    </submittedName>
</protein>
<keyword evidence="13" id="KW-1185">Reference proteome</keyword>
<feature type="region of interest" description="Disordered" evidence="10">
    <location>
        <begin position="378"/>
        <end position="398"/>
    </location>
</feature>
<dbReference type="AlphaFoldDB" id="A0A210QZG5"/>